<evidence type="ECO:0000256" key="8">
    <source>
        <dbReference type="SAM" id="Phobius"/>
    </source>
</evidence>
<dbReference type="InterPro" id="IPR043926">
    <property type="entry name" value="ABCG_dom"/>
</dbReference>
<dbReference type="InterPro" id="IPR003439">
    <property type="entry name" value="ABC_transporter-like_ATP-bd"/>
</dbReference>
<dbReference type="SMART" id="SM00382">
    <property type="entry name" value="AAA"/>
    <property type="match status" value="2"/>
</dbReference>
<keyword evidence="7 8" id="KW-0472">Membrane</keyword>
<feature type="transmembrane region" description="Helical" evidence="8">
    <location>
        <begin position="449"/>
        <end position="470"/>
    </location>
</feature>
<dbReference type="Pfam" id="PF06422">
    <property type="entry name" value="PDR_CDR"/>
    <property type="match status" value="1"/>
</dbReference>
<dbReference type="GO" id="GO:0005524">
    <property type="term" value="F:ATP binding"/>
    <property type="evidence" value="ECO:0007669"/>
    <property type="project" value="UniProtKB-KW"/>
</dbReference>
<evidence type="ECO:0000256" key="6">
    <source>
        <dbReference type="ARBA" id="ARBA00022989"/>
    </source>
</evidence>
<evidence type="ECO:0000256" key="1">
    <source>
        <dbReference type="ARBA" id="ARBA00004141"/>
    </source>
</evidence>
<evidence type="ECO:0000256" key="4">
    <source>
        <dbReference type="ARBA" id="ARBA00022741"/>
    </source>
</evidence>
<dbReference type="InterPro" id="IPR034001">
    <property type="entry name" value="ABCG_PDR_1"/>
</dbReference>
<feature type="domain" description="ABC transporter" evidence="9">
    <location>
        <begin position="54"/>
        <end position="308"/>
    </location>
</feature>
<feature type="transmembrane region" description="Helical" evidence="8">
    <location>
        <begin position="418"/>
        <end position="437"/>
    </location>
</feature>
<dbReference type="GO" id="GO:0016020">
    <property type="term" value="C:membrane"/>
    <property type="evidence" value="ECO:0007669"/>
    <property type="project" value="UniProtKB-SubCell"/>
</dbReference>
<dbReference type="Pfam" id="PF14510">
    <property type="entry name" value="ABC_trans_N"/>
    <property type="match status" value="1"/>
</dbReference>
<keyword evidence="4" id="KW-0547">Nucleotide-binding</keyword>
<feature type="transmembrane region" description="Helical" evidence="8">
    <location>
        <begin position="1179"/>
        <end position="1200"/>
    </location>
</feature>
<evidence type="ECO:0000313" key="11">
    <source>
        <dbReference type="Proteomes" id="UP000724874"/>
    </source>
</evidence>
<dbReference type="PROSITE" id="PS50893">
    <property type="entry name" value="ABC_TRANSPORTER_2"/>
    <property type="match status" value="2"/>
</dbReference>
<dbReference type="InterPro" id="IPR027417">
    <property type="entry name" value="P-loop_NTPase"/>
</dbReference>
<proteinExistence type="predicted"/>
<organism evidence="10 11">
    <name type="scientific">Gymnopilus junonius</name>
    <name type="common">Spectacular rustgill mushroom</name>
    <name type="synonym">Gymnopilus spectabilis subsp. junonius</name>
    <dbReference type="NCBI Taxonomy" id="109634"/>
    <lineage>
        <taxon>Eukaryota</taxon>
        <taxon>Fungi</taxon>
        <taxon>Dikarya</taxon>
        <taxon>Basidiomycota</taxon>
        <taxon>Agaricomycotina</taxon>
        <taxon>Agaricomycetes</taxon>
        <taxon>Agaricomycetidae</taxon>
        <taxon>Agaricales</taxon>
        <taxon>Agaricineae</taxon>
        <taxon>Hymenogastraceae</taxon>
        <taxon>Gymnopilus</taxon>
    </lineage>
</organism>
<name>A0A9P5NTC0_GYMJU</name>
<feature type="transmembrane region" description="Helical" evidence="8">
    <location>
        <begin position="1097"/>
        <end position="1117"/>
    </location>
</feature>
<dbReference type="Pfam" id="PF01061">
    <property type="entry name" value="ABC2_membrane"/>
    <property type="match status" value="2"/>
</dbReference>
<dbReference type="EMBL" id="JADNYJ010000020">
    <property type="protein sequence ID" value="KAF8905939.1"/>
    <property type="molecule type" value="Genomic_DNA"/>
</dbReference>
<dbReference type="InterPro" id="IPR003593">
    <property type="entry name" value="AAA+_ATPase"/>
</dbReference>
<reference evidence="10" key="1">
    <citation type="submission" date="2020-11" db="EMBL/GenBank/DDBJ databases">
        <authorList>
            <consortium name="DOE Joint Genome Institute"/>
            <person name="Ahrendt S."/>
            <person name="Riley R."/>
            <person name="Andreopoulos W."/>
            <person name="LaButti K."/>
            <person name="Pangilinan J."/>
            <person name="Ruiz-duenas F.J."/>
            <person name="Barrasa J.M."/>
            <person name="Sanchez-Garcia M."/>
            <person name="Camarero S."/>
            <person name="Miyauchi S."/>
            <person name="Serrano A."/>
            <person name="Linde D."/>
            <person name="Babiker R."/>
            <person name="Drula E."/>
            <person name="Ayuso-Fernandez I."/>
            <person name="Pacheco R."/>
            <person name="Padilla G."/>
            <person name="Ferreira P."/>
            <person name="Barriuso J."/>
            <person name="Kellner H."/>
            <person name="Castanera R."/>
            <person name="Alfaro M."/>
            <person name="Ramirez L."/>
            <person name="Pisabarro A.G."/>
            <person name="Kuo A."/>
            <person name="Tritt A."/>
            <person name="Lipzen A."/>
            <person name="He G."/>
            <person name="Yan M."/>
            <person name="Ng V."/>
            <person name="Cullen D."/>
            <person name="Martin F."/>
            <person name="Rosso M.-N."/>
            <person name="Henrissat B."/>
            <person name="Hibbett D."/>
            <person name="Martinez A.T."/>
            <person name="Grigoriev I.V."/>
        </authorList>
    </citation>
    <scope>NUCLEOTIDE SEQUENCE</scope>
    <source>
        <strain evidence="10">AH 44721</strain>
    </source>
</reference>
<feature type="domain" description="ABC transporter" evidence="9">
    <location>
        <begin position="754"/>
        <end position="998"/>
    </location>
</feature>
<evidence type="ECO:0000256" key="3">
    <source>
        <dbReference type="ARBA" id="ARBA00022692"/>
    </source>
</evidence>
<feature type="transmembrane region" description="Helical" evidence="8">
    <location>
        <begin position="662"/>
        <end position="683"/>
    </location>
</feature>
<dbReference type="Proteomes" id="UP000724874">
    <property type="component" value="Unassembled WGS sequence"/>
</dbReference>
<feature type="transmembrane region" description="Helical" evidence="8">
    <location>
        <begin position="1206"/>
        <end position="1225"/>
    </location>
</feature>
<feature type="transmembrane region" description="Helical" evidence="8">
    <location>
        <begin position="523"/>
        <end position="544"/>
    </location>
</feature>
<feature type="transmembrane region" description="Helical" evidence="8">
    <location>
        <begin position="1065"/>
        <end position="1085"/>
    </location>
</feature>
<dbReference type="PANTHER" id="PTHR19241">
    <property type="entry name" value="ATP-BINDING CASSETTE TRANSPORTER"/>
    <property type="match status" value="1"/>
</dbReference>
<dbReference type="InterPro" id="IPR010929">
    <property type="entry name" value="PDR_CDR_ABC"/>
</dbReference>
<comment type="caution">
    <text evidence="10">The sequence shown here is derived from an EMBL/GenBank/DDBJ whole genome shotgun (WGS) entry which is preliminary data.</text>
</comment>
<dbReference type="GO" id="GO:0016887">
    <property type="term" value="F:ATP hydrolysis activity"/>
    <property type="evidence" value="ECO:0007669"/>
    <property type="project" value="InterPro"/>
</dbReference>
<evidence type="ECO:0000256" key="7">
    <source>
        <dbReference type="ARBA" id="ARBA00023136"/>
    </source>
</evidence>
<keyword evidence="5" id="KW-0067">ATP-binding</keyword>
<evidence type="ECO:0000256" key="2">
    <source>
        <dbReference type="ARBA" id="ARBA00022448"/>
    </source>
</evidence>
<dbReference type="CDD" id="cd03233">
    <property type="entry name" value="ABCG_PDR_domain1"/>
    <property type="match status" value="1"/>
</dbReference>
<feature type="transmembrane region" description="Helical" evidence="8">
    <location>
        <begin position="1150"/>
        <end position="1167"/>
    </location>
</feature>
<evidence type="ECO:0000256" key="5">
    <source>
        <dbReference type="ARBA" id="ARBA00022840"/>
    </source>
</evidence>
<dbReference type="SUPFAM" id="SSF52540">
    <property type="entry name" value="P-loop containing nucleoside triphosphate hydrolases"/>
    <property type="match status" value="2"/>
</dbReference>
<dbReference type="Pfam" id="PF19055">
    <property type="entry name" value="ABC2_membrane_7"/>
    <property type="match status" value="1"/>
</dbReference>
<evidence type="ECO:0000259" key="9">
    <source>
        <dbReference type="PROSITE" id="PS50893"/>
    </source>
</evidence>
<comment type="subcellular location">
    <subcellularLocation>
        <location evidence="1">Membrane</location>
        <topology evidence="1">Multi-pass membrane protein</topology>
    </subcellularLocation>
</comment>
<feature type="transmembrane region" description="Helical" evidence="8">
    <location>
        <begin position="556"/>
        <end position="574"/>
    </location>
</feature>
<dbReference type="InterPro" id="IPR029481">
    <property type="entry name" value="ABC_trans_N"/>
</dbReference>
<keyword evidence="6 8" id="KW-1133">Transmembrane helix</keyword>
<keyword evidence="11" id="KW-1185">Reference proteome</keyword>
<keyword evidence="2" id="KW-0813">Transport</keyword>
<dbReference type="PROSITE" id="PS00211">
    <property type="entry name" value="ABC_TRANSPORTER_1"/>
    <property type="match status" value="1"/>
</dbReference>
<accession>A0A9P5NTC0</accession>
<feature type="transmembrane region" description="Helical" evidence="8">
    <location>
        <begin position="491"/>
        <end position="517"/>
    </location>
</feature>
<dbReference type="Gene3D" id="3.40.50.300">
    <property type="entry name" value="P-loop containing nucleotide triphosphate hydrolases"/>
    <property type="match status" value="2"/>
</dbReference>
<dbReference type="InterPro" id="IPR013525">
    <property type="entry name" value="ABC2_TM"/>
</dbReference>
<gene>
    <name evidence="10" type="ORF">CPB84DRAFT_1813934</name>
</gene>
<protein>
    <submittedName>
        <fullName evidence="10">Pleiotropic drug resistance ABC transporter</fullName>
    </submittedName>
</protein>
<dbReference type="InterPro" id="IPR017871">
    <property type="entry name" value="ABC_transporter-like_CS"/>
</dbReference>
<dbReference type="OrthoDB" id="245989at2759"/>
<sequence length="1327" mass="149192">MRQPLDFENFLRFYLRKKDEANITLRRLGVLFENLGVVGLGSSASYQPTLGSFLNPFNVISSILALRHPPLRDILSGFEGVVRPGEMLLVLGRPGSGCSTFLKAIANQREGYHTFKGDVYYDAFTPEEIRKHYRGDVQYSPEDDVHFPTLTVDQTIHFAAKTRAPEARIRGLSRDEYTRKVTDILTTIFGLEHVRTTPVGDAHIRGVSGGERKRVSICETLATRSLVTSWDNSTRGLDSSTALEFVRALRIATDLMNHTTIVSIYQAGESLYKTFNKVCLIYEGRTAYFGPANLARQYFIDMGYVPAPRQTTADYLVALTDPLGRATRRPIPQTASEFGEYYRKSDICRMNREDIAAYKRDFVEQRERSEAFKAGAKAEHARHTRRKSPYTISIPMQVRIVMIRRVQIMKGNLTSQSLTLITFVLQAVIIGTTFVKISDFTQAYFSRGGVLFFSVFIPALFTMSEIPALFAQRPIILRHRNAAMYHPMVEALAMTLVDIPWTLITVVLFTIIVYFVVKLQQTAAQYFTYFAFITVVALAMKAFFRALASAFPKAAPAQALAGVLLLVLSLYTGYQIPRPTMIGALRWLTYLNPFFYAFEGMMVNEFHTLDGMCSSLVPSGPGYQGITLNNQVCTVVGSQPGQERVNGLNYIGLSYQYYYKHLWRNFGIICTFGVGYLFFLLVFTEINTGHGGEGSAIRFERGSKSRTLEEARAVVVSDEEKAQLPAADQDGTSHDQEKKALQPIHDEHEMENTFSWEHLSYYVTVSGEKRLLLDDVSGYVAPGKLTALMGESGAGKTTLLNVLADRIDTGVVTGNRFFNGQALPVDFQAQTGYCQQMDTHVPATTVREALKFSARLRQPASVPIEEKDAYAEKCLKMCGLEAFGDAMVGSLGVEHKKRTTIGVELAAKPQLLLFLDEPTSGLDSHSAWAIPSAELFSAFDKLLLLRKGGQAVYFGDIGRDGQTVIDYFENAGARECSEGENPAEYMLDVIGAGATATTDKDWHEVWLNSEERRKLVREIEEIHEEGRKHPPVGATVRTQFATSWPFQVRILIVRQCLAHWRDPTYLMSKLVLNIAGGLLIGFTFFKSKDSIQGNQNKLFAIFMGTVLSAPLAGQLHVPYIKMRDVYEIRERSSRMYHWSALTTVQLAMEIPWNIVGSTLFFFCWYWTVGFASSRGGFTYLMYGVCFPLYYTTLALAVASMSSTAEIAGLMFSFLFSFVITFNGVLQPFRQLGWWEWMYHLSPYRYLIEALLGQAIGRQLITCAEKELQTLQPPSGQTCGTFMSEFISSNGVRTTDQWMGPTFNVFYHLHWRDFGIFCGYIVFNVSSR</sequence>
<evidence type="ECO:0000313" key="10">
    <source>
        <dbReference type="EMBL" id="KAF8905939.1"/>
    </source>
</evidence>
<dbReference type="GO" id="GO:0140359">
    <property type="term" value="F:ABC-type transporter activity"/>
    <property type="evidence" value="ECO:0007669"/>
    <property type="project" value="InterPro"/>
</dbReference>
<dbReference type="Pfam" id="PF00005">
    <property type="entry name" value="ABC_tran"/>
    <property type="match status" value="2"/>
</dbReference>
<keyword evidence="3 8" id="KW-0812">Transmembrane</keyword>